<dbReference type="PANTHER" id="PTHR30026:SF20">
    <property type="entry name" value="OUTER MEMBRANE PROTEIN TOLC"/>
    <property type="match status" value="1"/>
</dbReference>
<organism evidence="9 10">
    <name type="scientific">Breznakiella homolactica</name>
    <dbReference type="NCBI Taxonomy" id="2798577"/>
    <lineage>
        <taxon>Bacteria</taxon>
        <taxon>Pseudomonadati</taxon>
        <taxon>Spirochaetota</taxon>
        <taxon>Spirochaetia</taxon>
        <taxon>Spirochaetales</taxon>
        <taxon>Breznakiellaceae</taxon>
        <taxon>Breznakiella</taxon>
    </lineage>
</organism>
<dbReference type="SUPFAM" id="SSF56954">
    <property type="entry name" value="Outer membrane efflux proteins (OEP)"/>
    <property type="match status" value="1"/>
</dbReference>
<feature type="signal peptide" evidence="8">
    <location>
        <begin position="1"/>
        <end position="22"/>
    </location>
</feature>
<gene>
    <name evidence="9" type="ORF">JFL75_10840</name>
</gene>
<dbReference type="GO" id="GO:0015288">
    <property type="term" value="F:porin activity"/>
    <property type="evidence" value="ECO:0007669"/>
    <property type="project" value="TreeGrafter"/>
</dbReference>
<dbReference type="EMBL" id="CP067089">
    <property type="protein sequence ID" value="QQO07456.1"/>
    <property type="molecule type" value="Genomic_DNA"/>
</dbReference>
<proteinExistence type="inferred from homology"/>
<dbReference type="GO" id="GO:1990281">
    <property type="term" value="C:efflux pump complex"/>
    <property type="evidence" value="ECO:0007669"/>
    <property type="project" value="TreeGrafter"/>
</dbReference>
<dbReference type="Proteomes" id="UP000595917">
    <property type="component" value="Chromosome"/>
</dbReference>
<dbReference type="KEGG" id="bhc:JFL75_10840"/>
<keyword evidence="7" id="KW-0998">Cell outer membrane</keyword>
<evidence type="ECO:0000256" key="6">
    <source>
        <dbReference type="ARBA" id="ARBA00023136"/>
    </source>
</evidence>
<dbReference type="InterPro" id="IPR003423">
    <property type="entry name" value="OMP_efflux"/>
</dbReference>
<evidence type="ECO:0000256" key="8">
    <source>
        <dbReference type="SAM" id="SignalP"/>
    </source>
</evidence>
<dbReference type="GO" id="GO:0009279">
    <property type="term" value="C:cell outer membrane"/>
    <property type="evidence" value="ECO:0007669"/>
    <property type="project" value="UniProtKB-SubCell"/>
</dbReference>
<keyword evidence="10" id="KW-1185">Reference proteome</keyword>
<dbReference type="Gene3D" id="1.20.1600.10">
    <property type="entry name" value="Outer membrane efflux proteins (OEP)"/>
    <property type="match status" value="1"/>
</dbReference>
<accession>A0A7T7XJD8</accession>
<evidence type="ECO:0000313" key="10">
    <source>
        <dbReference type="Proteomes" id="UP000595917"/>
    </source>
</evidence>
<dbReference type="PANTHER" id="PTHR30026">
    <property type="entry name" value="OUTER MEMBRANE PROTEIN TOLC"/>
    <property type="match status" value="1"/>
</dbReference>
<dbReference type="AlphaFoldDB" id="A0A7T7XJD8"/>
<name>A0A7T7XJD8_9SPIR</name>
<keyword evidence="8" id="KW-0732">Signal</keyword>
<dbReference type="Pfam" id="PF02321">
    <property type="entry name" value="OEP"/>
    <property type="match status" value="1"/>
</dbReference>
<evidence type="ECO:0000256" key="1">
    <source>
        <dbReference type="ARBA" id="ARBA00004442"/>
    </source>
</evidence>
<feature type="chain" id="PRO_5030962314" evidence="8">
    <location>
        <begin position="23"/>
        <end position="431"/>
    </location>
</feature>
<evidence type="ECO:0000256" key="3">
    <source>
        <dbReference type="ARBA" id="ARBA00022448"/>
    </source>
</evidence>
<comment type="subcellular location">
    <subcellularLocation>
        <location evidence="1">Cell outer membrane</location>
    </subcellularLocation>
</comment>
<evidence type="ECO:0000256" key="7">
    <source>
        <dbReference type="ARBA" id="ARBA00023237"/>
    </source>
</evidence>
<keyword evidence="6" id="KW-0472">Membrane</keyword>
<protein>
    <submittedName>
        <fullName evidence="9">TolC family protein</fullName>
    </submittedName>
</protein>
<evidence type="ECO:0000256" key="5">
    <source>
        <dbReference type="ARBA" id="ARBA00022692"/>
    </source>
</evidence>
<dbReference type="RefSeq" id="WP_215624761.1">
    <property type="nucleotide sequence ID" value="NZ_CP067089.2"/>
</dbReference>
<sequence>MKKKGIVLICIAIFGAATALSAETVLNVEDAVTLALENNLSLSRTKIETDGKKRTADRSWNSLIPTVSASALISHPTSITDDLTPVMDEWKPGFSVSAGLNITPAMFSAIKMTKSNYEAGLVSYETAKQELELQVRKAFYQMQLLKASVSLIEQNVETAQSRYDQTVSLARVGQVSRLDELSAKVDLENLKPTLLSAQAQYANALDSFKQILALPAEEEIVLAGVLEDAVSTIDTSNIRRNGESYMVLSLRQNLEVLELQKKTMWHQAYMPVLSLSWNTSPIYSDYLDSWNDSSGSFSVALSFSLDNYLPWSSTRENIDAVNDSLKTTQSMLTEAQMTADNTIRQLTRTIEQSLQSLDVLNLNVELAEQTYDMYLESYQNGTADLQSLRSAGDSLSLAQNQVQQELYTLLSTVLDLEKELNVPFGALWTIN</sequence>
<keyword evidence="3" id="KW-0813">Transport</keyword>
<dbReference type="InterPro" id="IPR051906">
    <property type="entry name" value="TolC-like"/>
</dbReference>
<evidence type="ECO:0000313" key="9">
    <source>
        <dbReference type="EMBL" id="QQO07456.1"/>
    </source>
</evidence>
<evidence type="ECO:0000256" key="2">
    <source>
        <dbReference type="ARBA" id="ARBA00007613"/>
    </source>
</evidence>
<keyword evidence="4" id="KW-1134">Transmembrane beta strand</keyword>
<evidence type="ECO:0000256" key="4">
    <source>
        <dbReference type="ARBA" id="ARBA00022452"/>
    </source>
</evidence>
<keyword evidence="5" id="KW-0812">Transmembrane</keyword>
<dbReference type="GO" id="GO:0015562">
    <property type="term" value="F:efflux transmembrane transporter activity"/>
    <property type="evidence" value="ECO:0007669"/>
    <property type="project" value="InterPro"/>
</dbReference>
<reference evidence="9" key="1">
    <citation type="submission" date="2021-01" db="EMBL/GenBank/DDBJ databases">
        <title>Description of Breznakiella homolactica.</title>
        <authorList>
            <person name="Song Y."/>
            <person name="Brune A."/>
        </authorList>
    </citation>
    <scope>NUCLEOTIDE SEQUENCE</scope>
    <source>
        <strain evidence="9">RmG30</strain>
    </source>
</reference>
<comment type="similarity">
    <text evidence="2">Belongs to the outer membrane factor (OMF) (TC 1.B.17) family.</text>
</comment>